<evidence type="ECO:0000313" key="5">
    <source>
        <dbReference type="EMBL" id="MEQ3549778.1"/>
    </source>
</evidence>
<feature type="domain" description="ABC transporter" evidence="4">
    <location>
        <begin position="8"/>
        <end position="252"/>
    </location>
</feature>
<comment type="caution">
    <text evidence="5">The sequence shown here is derived from an EMBL/GenBank/DDBJ whole genome shotgun (WGS) entry which is preliminary data.</text>
</comment>
<keyword evidence="3 5" id="KW-0067">ATP-binding</keyword>
<dbReference type="PROSITE" id="PS50893">
    <property type="entry name" value="ABC_TRANSPORTER_2"/>
    <property type="match status" value="1"/>
</dbReference>
<dbReference type="SMART" id="SM00382">
    <property type="entry name" value="AAA"/>
    <property type="match status" value="1"/>
</dbReference>
<dbReference type="InterPro" id="IPR027417">
    <property type="entry name" value="P-loop_NTPase"/>
</dbReference>
<name>A0ABV1K7G3_9PSEU</name>
<evidence type="ECO:0000256" key="2">
    <source>
        <dbReference type="ARBA" id="ARBA00022741"/>
    </source>
</evidence>
<keyword evidence="2" id="KW-0547">Nucleotide-binding</keyword>
<dbReference type="Gene3D" id="3.40.50.300">
    <property type="entry name" value="P-loop containing nucleotide triphosphate hydrolases"/>
    <property type="match status" value="1"/>
</dbReference>
<gene>
    <name evidence="5" type="ORF">WIS52_04790</name>
</gene>
<evidence type="ECO:0000256" key="1">
    <source>
        <dbReference type="ARBA" id="ARBA00022448"/>
    </source>
</evidence>
<dbReference type="PANTHER" id="PTHR45772:SF9">
    <property type="entry name" value="CONSERVED COMPONENT OF ABC TRANSPORTER FOR NATURAL AMINO ACIDS"/>
    <property type="match status" value="1"/>
</dbReference>
<keyword evidence="6" id="KW-1185">Reference proteome</keyword>
<dbReference type="InterPro" id="IPR051120">
    <property type="entry name" value="ABC_AA/LPS_Transport"/>
</dbReference>
<reference evidence="5 6" key="1">
    <citation type="submission" date="2024-03" db="EMBL/GenBank/DDBJ databases">
        <title>Draft genome sequence of Pseudonocardia nematodicida JCM 31783.</title>
        <authorList>
            <person name="Butdee W."/>
            <person name="Duangmal K."/>
        </authorList>
    </citation>
    <scope>NUCLEOTIDE SEQUENCE [LARGE SCALE GENOMIC DNA]</scope>
    <source>
        <strain evidence="5 6">JCM 31783</strain>
    </source>
</reference>
<dbReference type="InterPro" id="IPR003439">
    <property type="entry name" value="ABC_transporter-like_ATP-bd"/>
</dbReference>
<dbReference type="PROSITE" id="PS00211">
    <property type="entry name" value="ABC_TRANSPORTER_1"/>
    <property type="match status" value="1"/>
</dbReference>
<dbReference type="GO" id="GO:0005524">
    <property type="term" value="F:ATP binding"/>
    <property type="evidence" value="ECO:0007669"/>
    <property type="project" value="UniProtKB-KW"/>
</dbReference>
<protein>
    <submittedName>
        <fullName evidence="5">ABC transporter ATP-binding protein</fullName>
    </submittedName>
</protein>
<dbReference type="InterPro" id="IPR003593">
    <property type="entry name" value="AAA+_ATPase"/>
</dbReference>
<organism evidence="5 6">
    <name type="scientific">Pseudonocardia nematodicida</name>
    <dbReference type="NCBI Taxonomy" id="1206997"/>
    <lineage>
        <taxon>Bacteria</taxon>
        <taxon>Bacillati</taxon>
        <taxon>Actinomycetota</taxon>
        <taxon>Actinomycetes</taxon>
        <taxon>Pseudonocardiales</taxon>
        <taxon>Pseudonocardiaceae</taxon>
        <taxon>Pseudonocardia</taxon>
    </lineage>
</organism>
<evidence type="ECO:0000256" key="3">
    <source>
        <dbReference type="ARBA" id="ARBA00022840"/>
    </source>
</evidence>
<dbReference type="InterPro" id="IPR017871">
    <property type="entry name" value="ABC_transporter-like_CS"/>
</dbReference>
<dbReference type="CDD" id="cd03219">
    <property type="entry name" value="ABC_Mj1267_LivG_branched"/>
    <property type="match status" value="1"/>
</dbReference>
<dbReference type="PANTHER" id="PTHR45772">
    <property type="entry name" value="CONSERVED COMPONENT OF ABC TRANSPORTER FOR NATURAL AMINO ACIDS-RELATED"/>
    <property type="match status" value="1"/>
</dbReference>
<proteinExistence type="predicted"/>
<dbReference type="Proteomes" id="UP001494902">
    <property type="component" value="Unassembled WGS sequence"/>
</dbReference>
<accession>A0ABV1K7G3</accession>
<sequence length="255" mass="27301">MSDQGVVLRATGIVKSFGGPPAVRGASFEVTAGETVSIIGPNGAGKSTLFGVCAGEHRPDEGAVEFRGRTVTRWSATRRARAGMSRTFQVASFFGSRTVRENLVVAHTATGGTSLAFWDVRGSAGTCRQDVEATLERMGLATLADTLAENLAQGDRKRLELAMAMLQQPRLLLLDEPTAGMSVDDIRRTVDQLRRIKGENPELAVVLTAHDMDVVFSVSDRVVLMGQGEVLVEGTPAEVEAAPETRELYLGTVDR</sequence>
<dbReference type="Pfam" id="PF00005">
    <property type="entry name" value="ABC_tran"/>
    <property type="match status" value="1"/>
</dbReference>
<dbReference type="EMBL" id="JBEDNQ010000002">
    <property type="protein sequence ID" value="MEQ3549778.1"/>
    <property type="molecule type" value="Genomic_DNA"/>
</dbReference>
<dbReference type="SUPFAM" id="SSF52540">
    <property type="entry name" value="P-loop containing nucleoside triphosphate hydrolases"/>
    <property type="match status" value="1"/>
</dbReference>
<evidence type="ECO:0000259" key="4">
    <source>
        <dbReference type="PROSITE" id="PS50893"/>
    </source>
</evidence>
<dbReference type="RefSeq" id="WP_349296874.1">
    <property type="nucleotide sequence ID" value="NZ_JBEDNQ010000002.1"/>
</dbReference>
<evidence type="ECO:0000313" key="6">
    <source>
        <dbReference type="Proteomes" id="UP001494902"/>
    </source>
</evidence>
<keyword evidence="1" id="KW-0813">Transport</keyword>